<dbReference type="Proteomes" id="UP000756921">
    <property type="component" value="Unassembled WGS sequence"/>
</dbReference>
<dbReference type="EMBL" id="WJXW01000014">
    <property type="protein sequence ID" value="KAF9730629.1"/>
    <property type="molecule type" value="Genomic_DNA"/>
</dbReference>
<name>A0A9P6KLL5_9PLEO</name>
<organism evidence="1 2">
    <name type="scientific">Paraphaeosphaeria minitans</name>
    <dbReference type="NCBI Taxonomy" id="565426"/>
    <lineage>
        <taxon>Eukaryota</taxon>
        <taxon>Fungi</taxon>
        <taxon>Dikarya</taxon>
        <taxon>Ascomycota</taxon>
        <taxon>Pezizomycotina</taxon>
        <taxon>Dothideomycetes</taxon>
        <taxon>Pleosporomycetidae</taxon>
        <taxon>Pleosporales</taxon>
        <taxon>Massarineae</taxon>
        <taxon>Didymosphaeriaceae</taxon>
        <taxon>Paraphaeosphaeria</taxon>
    </lineage>
</organism>
<dbReference type="AlphaFoldDB" id="A0A9P6KLL5"/>
<keyword evidence="2" id="KW-1185">Reference proteome</keyword>
<proteinExistence type="predicted"/>
<gene>
    <name evidence="1" type="ORF">PMIN01_11498</name>
</gene>
<evidence type="ECO:0000313" key="1">
    <source>
        <dbReference type="EMBL" id="KAF9730629.1"/>
    </source>
</evidence>
<reference evidence="1" key="1">
    <citation type="journal article" date="2020" name="Mol. Plant Microbe Interact.">
        <title>Genome Sequence of the Biocontrol Agent Coniothyrium minitans strain Conio (IMI 134523).</title>
        <authorList>
            <person name="Patel D."/>
            <person name="Shittu T.A."/>
            <person name="Baroncelli R."/>
            <person name="Muthumeenakshi S."/>
            <person name="Osborne T.H."/>
            <person name="Janganan T.K."/>
            <person name="Sreenivasaprasad S."/>
        </authorList>
    </citation>
    <scope>NUCLEOTIDE SEQUENCE</scope>
    <source>
        <strain evidence="1">Conio</strain>
    </source>
</reference>
<sequence>MLLPTNHLAAVNGVLAAEASRSLSRLDVIVPSASLAPAPETETRMTVTFDPSRPPLPCHTARRDVVTLDPLLPCTYGCFVGRDFQPGFYAYATTTAEAVVEPVRRSEVTTTGNATADGFLPREHHFSENPPGMLLRTARTSTIKFRGLVERLPCIRRTWSLDELRPANRALSTSLMIAFHTSERPETSGNGLAVYSVETSGNGLSV</sequence>
<protein>
    <submittedName>
        <fullName evidence="1">Uncharacterized protein</fullName>
    </submittedName>
</protein>
<evidence type="ECO:0000313" key="2">
    <source>
        <dbReference type="Proteomes" id="UP000756921"/>
    </source>
</evidence>
<comment type="caution">
    <text evidence="1">The sequence shown here is derived from an EMBL/GenBank/DDBJ whole genome shotgun (WGS) entry which is preliminary data.</text>
</comment>
<accession>A0A9P6KLL5</accession>